<dbReference type="PROSITE" id="PS51318">
    <property type="entry name" value="TAT"/>
    <property type="match status" value="1"/>
</dbReference>
<dbReference type="PROSITE" id="PS51257">
    <property type="entry name" value="PROKAR_LIPOPROTEIN"/>
    <property type="match status" value="1"/>
</dbReference>
<sequence length="215" mass="23374">MTTSRRSVLVAGAAGTLALTAGCLEFVTGDGPLEFEAHRVAPSASALEETGYEEDESNQEVIEETIDVGVEREIRASLWMSTYTKSRTIEGIEREANTFVAVSIPGMEVLGRSFNPLEDMSNEELLEEFLGEADGDVEDVEHEESFALEILGSERDVDRFSGETQEAGETIEVSLALTSLLHDDDLIVLLGTHPEVLAEESANVEVLMESVEHPA</sequence>
<proteinExistence type="predicted"/>
<dbReference type="EMBL" id="REFZ01000040">
    <property type="protein sequence ID" value="RQG94946.1"/>
    <property type="molecule type" value="Genomic_DNA"/>
</dbReference>
<dbReference type="InterPro" id="IPR006311">
    <property type="entry name" value="TAT_signal"/>
</dbReference>
<dbReference type="AlphaFoldDB" id="A0A3N6MKX4"/>
<reference evidence="1 2" key="1">
    <citation type="submission" date="2018-10" db="EMBL/GenBank/DDBJ databases">
        <title>Natrarchaeobius chitinivorans gen. nov., sp. nov., and Natrarchaeobius haloalkaliphilus sp. nov., alkaliphilic, chitin-utilizing haloarchaea from hypersaline alkaline lakes.</title>
        <authorList>
            <person name="Sorokin D.Y."/>
            <person name="Elcheninov A.G."/>
            <person name="Kostrikina N.A."/>
            <person name="Bale N.J."/>
            <person name="Sinninghe Damste J.S."/>
            <person name="Khijniak T.V."/>
            <person name="Kublanov I.V."/>
            <person name="Toshchakov S.V."/>
        </authorList>
    </citation>
    <scope>NUCLEOTIDE SEQUENCE [LARGE SCALE GENOMIC DNA]</scope>
    <source>
        <strain evidence="1 2">AArcht7</strain>
    </source>
</reference>
<dbReference type="Proteomes" id="UP000281431">
    <property type="component" value="Unassembled WGS sequence"/>
</dbReference>
<keyword evidence="2" id="KW-1185">Reference proteome</keyword>
<organism evidence="1 2">
    <name type="scientific">Natrarchaeobius chitinivorans</name>
    <dbReference type="NCBI Taxonomy" id="1679083"/>
    <lineage>
        <taxon>Archaea</taxon>
        <taxon>Methanobacteriati</taxon>
        <taxon>Methanobacteriota</taxon>
        <taxon>Stenosarchaea group</taxon>
        <taxon>Halobacteria</taxon>
        <taxon>Halobacteriales</taxon>
        <taxon>Natrialbaceae</taxon>
        <taxon>Natrarchaeobius</taxon>
    </lineage>
</organism>
<dbReference type="Pfam" id="PF20127">
    <property type="entry name" value="DUF6517"/>
    <property type="match status" value="1"/>
</dbReference>
<name>A0A3N6MKX4_NATCH</name>
<evidence type="ECO:0000313" key="2">
    <source>
        <dbReference type="Proteomes" id="UP000281431"/>
    </source>
</evidence>
<accession>A0A3N6MKX4</accession>
<dbReference type="OrthoDB" id="205286at2157"/>
<comment type="caution">
    <text evidence="1">The sequence shown here is derived from an EMBL/GenBank/DDBJ whole genome shotgun (WGS) entry which is preliminary data.</text>
</comment>
<evidence type="ECO:0000313" key="1">
    <source>
        <dbReference type="EMBL" id="RQG94946.1"/>
    </source>
</evidence>
<dbReference type="InterPro" id="IPR045396">
    <property type="entry name" value="DUF6517"/>
</dbReference>
<protein>
    <submittedName>
        <fullName evidence="1">Uncharacterized protein</fullName>
    </submittedName>
</protein>
<gene>
    <name evidence="1" type="ORF">EA472_22035</name>
</gene>